<accession>A0A0K1J022</accession>
<protein>
    <submittedName>
        <fullName evidence="1">Uncharacterized protein</fullName>
    </submittedName>
</protein>
<dbReference type="PATRIC" id="fig|35746.4.peg.4177"/>
<proteinExistence type="predicted"/>
<organism evidence="1 2">
    <name type="scientific">Haloferax gibbonsii</name>
    <dbReference type="NCBI Taxonomy" id="35746"/>
    <lineage>
        <taxon>Archaea</taxon>
        <taxon>Methanobacteriati</taxon>
        <taxon>Methanobacteriota</taxon>
        <taxon>Stenosarchaea group</taxon>
        <taxon>Halobacteria</taxon>
        <taxon>Halobacteriales</taxon>
        <taxon>Haloferacaceae</taxon>
        <taxon>Haloferax</taxon>
    </lineage>
</organism>
<keyword evidence="1" id="KW-0614">Plasmid</keyword>
<evidence type="ECO:0000313" key="1">
    <source>
        <dbReference type="EMBL" id="AKU09895.1"/>
    </source>
</evidence>
<dbReference type="EMBL" id="CP011951">
    <property type="protein sequence ID" value="AKU09895.1"/>
    <property type="molecule type" value="Genomic_DNA"/>
</dbReference>
<dbReference type="AlphaFoldDB" id="A0A0K1J022"/>
<geneLocation type="plasmid" evidence="1 2">
    <name>pHG4</name>
</geneLocation>
<dbReference type="KEGG" id="hgi:ABY42_18935"/>
<dbReference type="RefSeq" id="WP_050460509.1">
    <property type="nucleotide sequence ID" value="NZ_CP011951.1"/>
</dbReference>
<gene>
    <name evidence="1" type="ORF">ABY42_18935</name>
</gene>
<dbReference type="Proteomes" id="UP000066124">
    <property type="component" value="Plasmid pHG4"/>
</dbReference>
<dbReference type="GeneID" id="25248069"/>
<sequence>MQRRTFLSAAAVLATHPTTAVAEVDADGDTSLTKMCEICGGEKPAEMVDHVSVDTIAPFEADICAACNHVQNHWLDEGQCMQCGDEIGRGFHIEVKFPLGESGLPGMLAGELCGDCAGWVACDINYESVDADEDAHKQLIEILNEEKRRMNKLEETE</sequence>
<name>A0A0K1J022_HALGI</name>
<reference evidence="2" key="1">
    <citation type="journal article" date="2015" name="J. Biotechnol.">
        <title>Complete genome sequence of Haloferax gibbonsii strain ARA6, a potential producer of polyhydroxyalkanoates and halocins isolated from Araruama, Rio de Janeiro, Brasil.</title>
        <authorList>
            <person name="Pinto L.H."/>
            <person name="D'Alincourt Carvalho-Assef A.P."/>
            <person name="Vieira R.P."/>
            <person name="Clementino M.M."/>
            <person name="Albano R.M."/>
        </authorList>
    </citation>
    <scope>NUCLEOTIDE SEQUENCE [LARGE SCALE GENOMIC DNA]</scope>
    <source>
        <strain evidence="2">ARA6</strain>
        <plasmid evidence="2">Plasmid pHG4</plasmid>
    </source>
</reference>
<evidence type="ECO:0000313" key="2">
    <source>
        <dbReference type="Proteomes" id="UP000066124"/>
    </source>
</evidence>